<dbReference type="PANTHER" id="PTHR33744">
    <property type="entry name" value="CARBOHYDRATE DIACID REGULATOR"/>
    <property type="match status" value="1"/>
</dbReference>
<protein>
    <submittedName>
        <fullName evidence="2">Helix-turn-helix domain-containing protein</fullName>
    </submittedName>
</protein>
<dbReference type="InterPro" id="IPR042070">
    <property type="entry name" value="PucR_C-HTH_sf"/>
</dbReference>
<evidence type="ECO:0000259" key="1">
    <source>
        <dbReference type="Pfam" id="PF13556"/>
    </source>
</evidence>
<gene>
    <name evidence="2" type="ORF">IAA45_06110</name>
</gene>
<comment type="caution">
    <text evidence="2">The sequence shown here is derived from an EMBL/GenBank/DDBJ whole genome shotgun (WGS) entry which is preliminary data.</text>
</comment>
<dbReference type="AlphaFoldDB" id="A0A9D2B310"/>
<sequence>MQLSIQMLCDYLPKGFSLKPFGPLRTDCFLTGPVLHEPGCSMESPRLYVGTAETFSRIPPDKKAVIACTGPQPPQPWVNAGCTVLFFPNENLFHLFNTLALTFEQFHAWEQQLCEIAGTSAASSLAPLLKKFAELTHLTIRVADSSLISICSCDVVSDQEGHTEYVINTKPDTVGVYFGQRIKDICHLERKVATPYISRFSGTSYTYYCCNLYSFGQFAGCISVNIPEDQVRKSTLQICDVFFHYFQKAYSNYLEHRTPTESAHSTMLSHILESLPVPEDTSGLFQLKPNEKWMCFQLTEKDPLRSYPPTYMFQMLNLLMVHRACATLYNGSIVGVLRVNMKSPEIRQKLTNDFCSLLKKMEYTAGISNPFSRIEELPAYLSQAGYAASQTDGHTPGQALFYFEEYSLPYMLDQCTGGFSAPMLFPPGFQELIDYDRKNRTDYLHTLRVYLDQETNISRTAEILFLHRSSIHKRLNHIYEILGDDLESPEKRLQLRIFLRLHDSL</sequence>
<name>A0A9D2B310_9FIRM</name>
<dbReference type="EMBL" id="DXEX01000135">
    <property type="protein sequence ID" value="HIX59275.1"/>
    <property type="molecule type" value="Genomic_DNA"/>
</dbReference>
<proteinExistence type="predicted"/>
<evidence type="ECO:0000313" key="3">
    <source>
        <dbReference type="Proteomes" id="UP000886817"/>
    </source>
</evidence>
<evidence type="ECO:0000313" key="2">
    <source>
        <dbReference type="EMBL" id="HIX59275.1"/>
    </source>
</evidence>
<dbReference type="Gene3D" id="1.10.10.2840">
    <property type="entry name" value="PucR C-terminal helix-turn-helix domain"/>
    <property type="match status" value="1"/>
</dbReference>
<reference evidence="2" key="2">
    <citation type="submission" date="2021-04" db="EMBL/GenBank/DDBJ databases">
        <authorList>
            <person name="Gilroy R."/>
        </authorList>
    </citation>
    <scope>NUCLEOTIDE SEQUENCE</scope>
    <source>
        <strain evidence="2">ChiSjej1B19-8411</strain>
    </source>
</reference>
<reference evidence="2" key="1">
    <citation type="journal article" date="2021" name="PeerJ">
        <title>Extensive microbial diversity within the chicken gut microbiome revealed by metagenomics and culture.</title>
        <authorList>
            <person name="Gilroy R."/>
            <person name="Ravi A."/>
            <person name="Getino M."/>
            <person name="Pursley I."/>
            <person name="Horton D.L."/>
            <person name="Alikhan N.F."/>
            <person name="Baker D."/>
            <person name="Gharbi K."/>
            <person name="Hall N."/>
            <person name="Watson M."/>
            <person name="Adriaenssens E.M."/>
            <person name="Foster-Nyarko E."/>
            <person name="Jarju S."/>
            <person name="Secka A."/>
            <person name="Antonio M."/>
            <person name="Oren A."/>
            <person name="Chaudhuri R.R."/>
            <person name="La Ragione R."/>
            <person name="Hildebrand F."/>
            <person name="Pallen M.J."/>
        </authorList>
    </citation>
    <scope>NUCLEOTIDE SEQUENCE</scope>
    <source>
        <strain evidence="2">ChiSjej1B19-8411</strain>
    </source>
</reference>
<dbReference type="Proteomes" id="UP000886817">
    <property type="component" value="Unassembled WGS sequence"/>
</dbReference>
<organism evidence="2 3">
    <name type="scientific">Candidatus Blautia gallistercoris</name>
    <dbReference type="NCBI Taxonomy" id="2838490"/>
    <lineage>
        <taxon>Bacteria</taxon>
        <taxon>Bacillati</taxon>
        <taxon>Bacillota</taxon>
        <taxon>Clostridia</taxon>
        <taxon>Lachnospirales</taxon>
        <taxon>Lachnospiraceae</taxon>
        <taxon>Blautia</taxon>
    </lineage>
</organism>
<accession>A0A9D2B310</accession>
<feature type="domain" description="PucR C-terminal helix-turn-helix" evidence="1">
    <location>
        <begin position="443"/>
        <end position="500"/>
    </location>
</feature>
<dbReference type="Pfam" id="PF13556">
    <property type="entry name" value="HTH_30"/>
    <property type="match status" value="1"/>
</dbReference>
<dbReference type="InterPro" id="IPR051448">
    <property type="entry name" value="CdaR-like_regulators"/>
</dbReference>
<dbReference type="InterPro" id="IPR025736">
    <property type="entry name" value="PucR_C-HTH_dom"/>
</dbReference>